<dbReference type="GO" id="GO:0015627">
    <property type="term" value="C:type II protein secretion system complex"/>
    <property type="evidence" value="ECO:0007669"/>
    <property type="project" value="TreeGrafter"/>
</dbReference>
<keyword evidence="5" id="KW-1185">Reference proteome</keyword>
<dbReference type="Pfam" id="PF13629">
    <property type="entry name" value="T2SS-T3SS_pil_N"/>
    <property type="match status" value="1"/>
</dbReference>
<evidence type="ECO:0000256" key="1">
    <source>
        <dbReference type="RuleBase" id="RU004003"/>
    </source>
</evidence>
<dbReference type="InterPro" id="IPR007055">
    <property type="entry name" value="BON_dom"/>
</dbReference>
<feature type="chain" id="PRO_5015482181" evidence="2">
    <location>
        <begin position="23"/>
        <end position="528"/>
    </location>
</feature>
<dbReference type="Proteomes" id="UP000245168">
    <property type="component" value="Unassembled WGS sequence"/>
</dbReference>
<dbReference type="OrthoDB" id="9775455at2"/>
<dbReference type="Pfam" id="PF00263">
    <property type="entry name" value="Secretin"/>
    <property type="match status" value="1"/>
</dbReference>
<dbReference type="RefSeq" id="WP_109252040.1">
    <property type="nucleotide sequence ID" value="NZ_QEXV01000001.1"/>
</dbReference>
<feature type="domain" description="BON" evidence="3">
    <location>
        <begin position="114"/>
        <end position="184"/>
    </location>
</feature>
<dbReference type="InterPro" id="IPR050810">
    <property type="entry name" value="Bact_Secretion_Sys_Channel"/>
</dbReference>
<dbReference type="PANTHER" id="PTHR30332:SF17">
    <property type="entry name" value="TYPE IV PILIATION SYSTEM PROTEIN DR_0774-RELATED"/>
    <property type="match status" value="1"/>
</dbReference>
<sequence>MTVLRSLAACVALLATAAPALGQALIGDGTERANTMQIHIRQPGEGPVSERLPLPLGQAAVVHLPIDAADVMVANPGVADAIVRTPRRAIILGQGVGRTNVFFFDSTGALILDLDVRIERDMDGLQDALRRFVPDGRVTAESMNSNIVLSGSVPSASAADTALQVARRWADDPEQVVSFLAVEGREQVMLKVRVVEMERNIVRQLGVNLSGEHRFGDFDAPTRVQATDDAGAPLVDSNGSPIFNVIQPGRYQSGTTFGTDNGFGVAGAALGGLTAGVSTQNLVDGVLQSSLGATLNALERVGLVRTLAEPNLTAISGEAANFLAGGEFPVPVGRDRDGNITVEFKPFGVGLGFTPVVLSEGRISLRISTEVSELSNDGALSLGSDPVVDEDGNQIGTVAGLTIPALTVNRAETTVELPSGGSLVIAGLIQEETRQALDSVPGVERLPVLGSLFRSRDFANNETELVVMVTPYLVDPADPDDLSSPGEGLAGATTTANLLLGRLNRVYAAPGARPDDRGWLGPLGFSLE</sequence>
<dbReference type="InterPro" id="IPR004845">
    <property type="entry name" value="T2SS_GspD_CS"/>
</dbReference>
<reference evidence="5" key="1">
    <citation type="submission" date="2018-05" db="EMBL/GenBank/DDBJ databases">
        <authorList>
            <person name="Liu B.-T."/>
        </authorList>
    </citation>
    <scope>NUCLEOTIDE SEQUENCE [LARGE SCALE GENOMIC DNA]</scope>
    <source>
        <strain evidence="5">WD6-1</strain>
    </source>
</reference>
<organism evidence="4 5">
    <name type="scientific">Marinicauda salina</name>
    <dbReference type="NCBI Taxonomy" id="2135793"/>
    <lineage>
        <taxon>Bacteria</taxon>
        <taxon>Pseudomonadati</taxon>
        <taxon>Pseudomonadota</taxon>
        <taxon>Alphaproteobacteria</taxon>
        <taxon>Maricaulales</taxon>
        <taxon>Maricaulaceae</taxon>
        <taxon>Marinicauda</taxon>
    </lineage>
</organism>
<evidence type="ECO:0000313" key="4">
    <source>
        <dbReference type="EMBL" id="PWE18766.1"/>
    </source>
</evidence>
<dbReference type="PRINTS" id="PR00811">
    <property type="entry name" value="BCTERIALGSPD"/>
</dbReference>
<keyword evidence="2" id="KW-0732">Signal</keyword>
<proteinExistence type="inferred from homology"/>
<protein>
    <submittedName>
        <fullName evidence="4">Type II and III secretion system protein</fullName>
    </submittedName>
</protein>
<comment type="caution">
    <text evidence="4">The sequence shown here is derived from an EMBL/GenBank/DDBJ whole genome shotgun (WGS) entry which is preliminary data.</text>
</comment>
<evidence type="ECO:0000259" key="3">
    <source>
        <dbReference type="PROSITE" id="PS50914"/>
    </source>
</evidence>
<dbReference type="InterPro" id="IPR004846">
    <property type="entry name" value="T2SS/T3SS_dom"/>
</dbReference>
<gene>
    <name evidence="4" type="ORF">DDZ18_04010</name>
</gene>
<dbReference type="InterPro" id="IPR001775">
    <property type="entry name" value="GspD/PilQ"/>
</dbReference>
<dbReference type="PROSITE" id="PS00875">
    <property type="entry name" value="T2SP_D"/>
    <property type="match status" value="1"/>
</dbReference>
<dbReference type="InterPro" id="IPR032789">
    <property type="entry name" value="T2SS-T3SS_pil_N"/>
</dbReference>
<dbReference type="PANTHER" id="PTHR30332">
    <property type="entry name" value="PROBABLE GENERAL SECRETION PATHWAY PROTEIN D"/>
    <property type="match status" value="1"/>
</dbReference>
<dbReference type="EMBL" id="QEXV01000001">
    <property type="protein sequence ID" value="PWE18766.1"/>
    <property type="molecule type" value="Genomic_DNA"/>
</dbReference>
<dbReference type="PROSITE" id="PS50914">
    <property type="entry name" value="BON"/>
    <property type="match status" value="1"/>
</dbReference>
<feature type="signal peptide" evidence="2">
    <location>
        <begin position="1"/>
        <end position="22"/>
    </location>
</feature>
<accession>A0A2U2BXN0</accession>
<comment type="similarity">
    <text evidence="1">Belongs to the bacterial secretin family.</text>
</comment>
<name>A0A2U2BXN0_9PROT</name>
<dbReference type="AlphaFoldDB" id="A0A2U2BXN0"/>
<evidence type="ECO:0000313" key="5">
    <source>
        <dbReference type="Proteomes" id="UP000245168"/>
    </source>
</evidence>
<dbReference type="GO" id="GO:0009306">
    <property type="term" value="P:protein secretion"/>
    <property type="evidence" value="ECO:0007669"/>
    <property type="project" value="InterPro"/>
</dbReference>
<evidence type="ECO:0000256" key="2">
    <source>
        <dbReference type="SAM" id="SignalP"/>
    </source>
</evidence>